<evidence type="ECO:0000313" key="3">
    <source>
        <dbReference type="Proteomes" id="UP000773462"/>
    </source>
</evidence>
<feature type="chain" id="PRO_5045953405" description="VCBS repeat-containing protein" evidence="1">
    <location>
        <begin position="21"/>
        <end position="490"/>
    </location>
</feature>
<dbReference type="RefSeq" id="WP_209879139.1">
    <property type="nucleotide sequence ID" value="NZ_JAGGLV010000033.1"/>
</dbReference>
<dbReference type="EMBL" id="JAGGLV010000033">
    <property type="protein sequence ID" value="MBP2115951.1"/>
    <property type="molecule type" value="Genomic_DNA"/>
</dbReference>
<name>A0ABS4P0Y1_9BACL</name>
<evidence type="ECO:0000313" key="2">
    <source>
        <dbReference type="EMBL" id="MBP2115951.1"/>
    </source>
</evidence>
<evidence type="ECO:0000256" key="1">
    <source>
        <dbReference type="SAM" id="SignalP"/>
    </source>
</evidence>
<evidence type="ECO:0008006" key="4">
    <source>
        <dbReference type="Google" id="ProtNLM"/>
    </source>
</evidence>
<keyword evidence="1" id="KW-0732">Signal</keyword>
<dbReference type="SUPFAM" id="SSF69318">
    <property type="entry name" value="Integrin alpha N-terminal domain"/>
    <property type="match status" value="1"/>
</dbReference>
<dbReference type="InterPro" id="IPR028994">
    <property type="entry name" value="Integrin_alpha_N"/>
</dbReference>
<keyword evidence="3" id="KW-1185">Reference proteome</keyword>
<sequence length="490" mass="53217">MNKYTFGLSSLLFLSLIASGCGTMKTPSDLLQAPAQGNSDGNLTGIVKSFLPANAHLTVPIHSESGSAIQLQDLDKDGQEELLAFYKTDKTDYEINTLLLSQQNGKWTKLANLTGVGSELNEVSFTDVTGDGAEELLLGYGGGEGLSKELAVYSLSGGKLTELLKQPYDQLVLGDLTGSGHTDIALLQSTYTTDNLRETHLLLLRLKDGTLQTLSDQKLDGNVIEAQFGKASPTREAIVIDAAIGAHASYTSLLTWEKDRFTDILATDDYQRTALAASKDLVLSPPTVSPDLLGSSSIAIKDYPQSSLDVNNDGILEFGFLVPPAGTESMAPLATPFITKYYQWDGQTGLTFVQEQFDRWGFNFHIPKSWAGQTLLEVPGESPQPWEKLQFSYKNTGSAVKAPLLELRLLTKKAWAAAEVQLKAENREYKLLYEQGNSNNDTEPTLFVAVMPAADAAGKLQGADLQNYNQLKLTLDEVVQLAGTPQKPRQ</sequence>
<dbReference type="Proteomes" id="UP000773462">
    <property type="component" value="Unassembled WGS sequence"/>
</dbReference>
<reference evidence="2 3" key="1">
    <citation type="submission" date="2021-03" db="EMBL/GenBank/DDBJ databases">
        <title>Genomic Encyclopedia of Type Strains, Phase IV (KMG-IV): sequencing the most valuable type-strain genomes for metagenomic binning, comparative biology and taxonomic classification.</title>
        <authorList>
            <person name="Goeker M."/>
        </authorList>
    </citation>
    <scope>NUCLEOTIDE SEQUENCE [LARGE SCALE GENOMIC DNA]</scope>
    <source>
        <strain evidence="2 3">DSM 101953</strain>
    </source>
</reference>
<proteinExistence type="predicted"/>
<dbReference type="PROSITE" id="PS51257">
    <property type="entry name" value="PROKAR_LIPOPROTEIN"/>
    <property type="match status" value="1"/>
</dbReference>
<protein>
    <recommendedName>
        <fullName evidence="4">VCBS repeat-containing protein</fullName>
    </recommendedName>
</protein>
<accession>A0ABS4P0Y1</accession>
<gene>
    <name evidence="2" type="ORF">J2Z70_006163</name>
</gene>
<feature type="signal peptide" evidence="1">
    <location>
        <begin position="1"/>
        <end position="20"/>
    </location>
</feature>
<organism evidence="2 3">
    <name type="scientific">Paenibacillus silagei</name>
    <dbReference type="NCBI Taxonomy" id="1670801"/>
    <lineage>
        <taxon>Bacteria</taxon>
        <taxon>Bacillati</taxon>
        <taxon>Bacillota</taxon>
        <taxon>Bacilli</taxon>
        <taxon>Bacillales</taxon>
        <taxon>Paenibacillaceae</taxon>
        <taxon>Paenibacillus</taxon>
    </lineage>
</organism>
<comment type="caution">
    <text evidence="2">The sequence shown here is derived from an EMBL/GenBank/DDBJ whole genome shotgun (WGS) entry which is preliminary data.</text>
</comment>